<dbReference type="OrthoDB" id="9758855at2"/>
<evidence type="ECO:0000259" key="6">
    <source>
        <dbReference type="Pfam" id="PF03632"/>
    </source>
</evidence>
<dbReference type="InterPro" id="IPR005194">
    <property type="entry name" value="Glyco_hydro_65_C"/>
</dbReference>
<dbReference type="SUPFAM" id="SSF48208">
    <property type="entry name" value="Six-hairpin glycosidases"/>
    <property type="match status" value="1"/>
</dbReference>
<name>A0A268EYV7_9BACL</name>
<protein>
    <submittedName>
        <fullName evidence="9">Family 65 glycosyl hydrolase</fullName>
    </submittedName>
</protein>
<dbReference type="InterPro" id="IPR008928">
    <property type="entry name" value="6-hairpin_glycosidase_sf"/>
</dbReference>
<evidence type="ECO:0000256" key="4">
    <source>
        <dbReference type="PIRSR" id="PIRSR036289-50"/>
    </source>
</evidence>
<dbReference type="InterPro" id="IPR037018">
    <property type="entry name" value="GH65_N"/>
</dbReference>
<evidence type="ECO:0000313" key="10">
    <source>
        <dbReference type="Proteomes" id="UP000215596"/>
    </source>
</evidence>
<dbReference type="InterPro" id="IPR017045">
    <property type="entry name" value="Malt_Pase/Glycosyl_Hdrlase"/>
</dbReference>
<gene>
    <name evidence="9" type="ORF">CHH67_07190</name>
</gene>
<dbReference type="EMBL" id="NPBY01000022">
    <property type="protein sequence ID" value="PAD78306.1"/>
    <property type="molecule type" value="Genomic_DNA"/>
</dbReference>
<proteinExistence type="inferred from homology"/>
<dbReference type="Gene3D" id="2.60.420.10">
    <property type="entry name" value="Maltose phosphorylase, domain 3"/>
    <property type="match status" value="1"/>
</dbReference>
<keyword evidence="9" id="KW-0378">Hydrolase</keyword>
<dbReference type="InterPro" id="IPR012341">
    <property type="entry name" value="6hp_glycosidase-like_sf"/>
</dbReference>
<organism evidence="9 10">
    <name type="scientific">Paenibacillus campinasensis</name>
    <dbReference type="NCBI Taxonomy" id="66347"/>
    <lineage>
        <taxon>Bacteria</taxon>
        <taxon>Bacillati</taxon>
        <taxon>Bacillota</taxon>
        <taxon>Bacilli</taxon>
        <taxon>Bacillales</taxon>
        <taxon>Paenibacillaceae</taxon>
        <taxon>Paenibacillus</taxon>
    </lineage>
</organism>
<feature type="binding site" evidence="5">
    <location>
        <begin position="354"/>
        <end position="355"/>
    </location>
    <ligand>
        <name>substrate</name>
    </ligand>
</feature>
<evidence type="ECO:0000256" key="1">
    <source>
        <dbReference type="ARBA" id="ARBA00006768"/>
    </source>
</evidence>
<evidence type="ECO:0000256" key="5">
    <source>
        <dbReference type="PIRSR" id="PIRSR036289-51"/>
    </source>
</evidence>
<feature type="domain" description="Glycoside hydrolase family 65 N-terminal" evidence="8">
    <location>
        <begin position="10"/>
        <end position="264"/>
    </location>
</feature>
<dbReference type="PANTHER" id="PTHR11051">
    <property type="entry name" value="GLYCOSYL HYDROLASE-RELATED"/>
    <property type="match status" value="1"/>
</dbReference>
<dbReference type="PANTHER" id="PTHR11051:SF8">
    <property type="entry name" value="PROTEIN-GLUCOSYLGALACTOSYLHYDROXYLYSINE GLUCOSIDASE"/>
    <property type="match status" value="1"/>
</dbReference>
<dbReference type="Pfam" id="PF03633">
    <property type="entry name" value="Glyco_hydro_65C"/>
    <property type="match status" value="1"/>
</dbReference>
<feature type="domain" description="Glycoside hydrolase family 65 C-terminal" evidence="7">
    <location>
        <begin position="690"/>
        <end position="751"/>
    </location>
</feature>
<dbReference type="SUPFAM" id="SSF74650">
    <property type="entry name" value="Galactose mutarotase-like"/>
    <property type="match status" value="1"/>
</dbReference>
<accession>A0A268EYV7</accession>
<evidence type="ECO:0000259" key="7">
    <source>
        <dbReference type="Pfam" id="PF03633"/>
    </source>
</evidence>
<evidence type="ECO:0000256" key="2">
    <source>
        <dbReference type="ARBA" id="ARBA00022676"/>
    </source>
</evidence>
<dbReference type="PIRSF" id="PIRSF036289">
    <property type="entry name" value="Glycosyl_hydrolase_malt_phosph"/>
    <property type="match status" value="1"/>
</dbReference>
<keyword evidence="2" id="KW-0328">Glycosyltransferase</keyword>
<evidence type="ECO:0000313" key="9">
    <source>
        <dbReference type="EMBL" id="PAD78306.1"/>
    </source>
</evidence>
<dbReference type="Gene3D" id="1.50.10.10">
    <property type="match status" value="1"/>
</dbReference>
<comment type="similarity">
    <text evidence="1">Belongs to the glycosyl hydrolase 65 family.</text>
</comment>
<dbReference type="GO" id="GO:0004553">
    <property type="term" value="F:hydrolase activity, hydrolyzing O-glycosyl compounds"/>
    <property type="evidence" value="ECO:0007669"/>
    <property type="project" value="TreeGrafter"/>
</dbReference>
<dbReference type="Pfam" id="PF03636">
    <property type="entry name" value="Glyco_hydro_65N"/>
    <property type="match status" value="1"/>
</dbReference>
<dbReference type="Pfam" id="PF03632">
    <property type="entry name" value="Glyco_hydro_65m"/>
    <property type="match status" value="1"/>
</dbReference>
<evidence type="ECO:0000259" key="8">
    <source>
        <dbReference type="Pfam" id="PF03636"/>
    </source>
</evidence>
<feature type="active site" description="Proton donor" evidence="4">
    <location>
        <position position="481"/>
    </location>
</feature>
<dbReference type="GO" id="GO:0005975">
    <property type="term" value="P:carbohydrate metabolic process"/>
    <property type="evidence" value="ECO:0007669"/>
    <property type="project" value="InterPro"/>
</dbReference>
<dbReference type="InterPro" id="IPR005196">
    <property type="entry name" value="Glyco_hydro_65_N"/>
</dbReference>
<keyword evidence="3" id="KW-0808">Transferase</keyword>
<dbReference type="InterPro" id="IPR011013">
    <property type="entry name" value="Gal_mutarotase_sf_dom"/>
</dbReference>
<dbReference type="AlphaFoldDB" id="A0A268EYV7"/>
<dbReference type="InterPro" id="IPR005195">
    <property type="entry name" value="Glyco_hydro_65_M"/>
</dbReference>
<comment type="caution">
    <text evidence="9">The sequence shown here is derived from an EMBL/GenBank/DDBJ whole genome shotgun (WGS) entry which is preliminary data.</text>
</comment>
<feature type="domain" description="Glycoside hydrolase family 65 central catalytic" evidence="6">
    <location>
        <begin position="320"/>
        <end position="681"/>
    </location>
</feature>
<dbReference type="Gene3D" id="2.70.98.40">
    <property type="entry name" value="Glycoside hydrolase, family 65, N-terminal domain"/>
    <property type="match status" value="1"/>
</dbReference>
<dbReference type="RefSeq" id="WP_095264474.1">
    <property type="nucleotide sequence ID" value="NZ_NPBY01000022.1"/>
</dbReference>
<evidence type="ECO:0000256" key="3">
    <source>
        <dbReference type="ARBA" id="ARBA00022679"/>
    </source>
</evidence>
<feature type="binding site" evidence="5">
    <location>
        <begin position="593"/>
        <end position="594"/>
    </location>
    <ligand>
        <name>substrate</name>
    </ligand>
</feature>
<sequence>MTWMISNPELTQQELLNAESLFALGNGYIGVRGNFEEGYGDAMSTIRGTYLNAFHDVIEIPYGEKLFAFPDTQQKLVNNIDAQTIMIYLGDEQVPFRLDQGTITAYERRLHMDKGFSERVVQWKSPGGKEVRFVFRRLVSFRHRELFAIHVRIEPVNYNGPVTIVSTLNGKVKNYTNPKDPRVGAGHAERMTVVDTGVKDSYGWVVDETMSSRLRASCVTSHRLDTEADVRLDASPEQGLITYTAAFTLTEAVSLTKYNVYTDSMRHGDHITDTGAELQEGLAGLSFDDLVAEQTKYLNDYWKSADVIIRNDDKLQEGIRFNLFQLLQSAGRDKHSNIAAKGLSGEGYEGHYFWDTEIYMFPVFLMTQPDIARQLLLYRYSTLEQARDRAREMGHKKGALFPWRTIAGTECSSFFPSGTAQYHISADIAYSYIQYYLAEQDQDFLLKYGAEVLIETARLWAEIGHYYGGAFHIDEVTGPDEYTCCVNNNYYTNVMAKHNLKWAAKSVSILKAFNEAAAAELLQRLGVTEEEVSAWEKAAAAMLLPYDETLGINPQDDTFLRKAVWDFENTPKENYPLLLHYHPLTIYRYQVCKQADTVLAHFLLEDEQDLETIRRSYDYYEGITTHDSSLSSCIFSIMASKIGNMDKAYDYFIETARLDLDNTHGNTKDGLHMANMGGTWMSIVYGFAGMRLKESGLSLSPAIPKDWEQYAFRLTFRGRLINVRIKNDGVTLELVEGDAIEVKLYEETVVLEAGKPIERQLAAALSGK</sequence>
<reference evidence="9 10" key="1">
    <citation type="submission" date="2017-07" db="EMBL/GenBank/DDBJ databases">
        <title>Isolation and whole genome analysis of endospore-forming bacteria from heroin.</title>
        <authorList>
            <person name="Kalinowski J."/>
            <person name="Ahrens B."/>
            <person name="Al-Dilaimi A."/>
            <person name="Winkler A."/>
            <person name="Wibberg D."/>
            <person name="Schleenbecker U."/>
            <person name="Ruckert C."/>
            <person name="Wolfel R."/>
            <person name="Grass G."/>
        </authorList>
    </citation>
    <scope>NUCLEOTIDE SEQUENCE [LARGE SCALE GENOMIC DNA]</scope>
    <source>
        <strain evidence="9 10">7537-G1</strain>
    </source>
</reference>
<dbReference type="GO" id="GO:0016757">
    <property type="term" value="F:glycosyltransferase activity"/>
    <property type="evidence" value="ECO:0007669"/>
    <property type="project" value="UniProtKB-KW"/>
</dbReference>
<dbReference type="GO" id="GO:0030246">
    <property type="term" value="F:carbohydrate binding"/>
    <property type="evidence" value="ECO:0007669"/>
    <property type="project" value="InterPro"/>
</dbReference>
<dbReference type="Proteomes" id="UP000215596">
    <property type="component" value="Unassembled WGS sequence"/>
</dbReference>